<dbReference type="EC" id="2.4.2.3" evidence="2"/>
<keyword evidence="2" id="KW-0808">Transferase</keyword>
<evidence type="ECO:0000259" key="1">
    <source>
        <dbReference type="Pfam" id="PF01048"/>
    </source>
</evidence>
<dbReference type="PANTHER" id="PTHR43691:SF11">
    <property type="entry name" value="FI09636P-RELATED"/>
    <property type="match status" value="1"/>
</dbReference>
<dbReference type="Pfam" id="PF01048">
    <property type="entry name" value="PNP_UDP_1"/>
    <property type="match status" value="1"/>
</dbReference>
<dbReference type="PANTHER" id="PTHR43691">
    <property type="entry name" value="URIDINE PHOSPHORYLASE"/>
    <property type="match status" value="1"/>
</dbReference>
<dbReference type="SUPFAM" id="SSF53167">
    <property type="entry name" value="Purine and uridine phosphorylases"/>
    <property type="match status" value="1"/>
</dbReference>
<name>A0A976MD00_THEOR</name>
<evidence type="ECO:0000313" key="2">
    <source>
        <dbReference type="EMBL" id="UKK02062.1"/>
    </source>
</evidence>
<proteinExistence type="predicted"/>
<dbReference type="GO" id="GO:0005829">
    <property type="term" value="C:cytosol"/>
    <property type="evidence" value="ECO:0007669"/>
    <property type="project" value="TreeGrafter"/>
</dbReference>
<organism evidence="2 3">
    <name type="scientific">Theileria orientalis</name>
    <dbReference type="NCBI Taxonomy" id="68886"/>
    <lineage>
        <taxon>Eukaryota</taxon>
        <taxon>Sar</taxon>
        <taxon>Alveolata</taxon>
        <taxon>Apicomplexa</taxon>
        <taxon>Aconoidasida</taxon>
        <taxon>Piroplasmida</taxon>
        <taxon>Theileriidae</taxon>
        <taxon>Theileria</taxon>
    </lineage>
</organism>
<protein>
    <submittedName>
        <fullName evidence="2">Purine nucleoside phosphorylase</fullName>
        <ecNumber evidence="2">2.4.2.3</ecNumber>
    </submittedName>
</protein>
<sequence length="254" mass="28435">MTKLTYKECTILRSIGIPEDRIHKTAVVCGNTGRFKVFAKYGTKYKEYKNFSCYGMAELEVHGEMILLVCHGVSATSMGPIIRELIEMGVKTLLRAGTCGTYKPKLYNSGDIFICYSSIRDDTTSTSEINVRYPAVADYDVIDALIDASNDLNIKTYVGIDYTSDLFYRRTCKYDHRDLYSDYGLVDTEDLELASLFVLSSLYGAKAGGILTIDGCPREWWDGNYHAGKDIVNDGVEKMVKVALKAAAEMNKKF</sequence>
<accession>A0A976MD00</accession>
<dbReference type="InterPro" id="IPR000845">
    <property type="entry name" value="Nucleoside_phosphorylase_d"/>
</dbReference>
<dbReference type="AlphaFoldDB" id="A0A976MD00"/>
<feature type="domain" description="Nucleoside phosphorylase" evidence="1">
    <location>
        <begin position="25"/>
        <end position="225"/>
    </location>
</feature>
<gene>
    <name evidence="2" type="ORF">MACK_001416</name>
</gene>
<dbReference type="Gene3D" id="3.40.50.1580">
    <property type="entry name" value="Nucleoside phosphorylase domain"/>
    <property type="match status" value="1"/>
</dbReference>
<reference evidence="2" key="1">
    <citation type="submission" date="2022-07" db="EMBL/GenBank/DDBJ databases">
        <title>Evaluation of T. orientalis genome assembly methods using nanopore sequencing and analysis of variation between genomes.</title>
        <authorList>
            <person name="Yam J."/>
            <person name="Micallef M.L."/>
            <person name="Liu M."/>
            <person name="Djordjevic S.P."/>
            <person name="Bogema D.R."/>
            <person name="Jenkins C."/>
        </authorList>
    </citation>
    <scope>NUCLEOTIDE SEQUENCE</scope>
    <source>
        <strain evidence="2">Goon Nure</strain>
    </source>
</reference>
<dbReference type="Proteomes" id="UP000244811">
    <property type="component" value="Chromosome 2"/>
</dbReference>
<dbReference type="EMBL" id="CP056071">
    <property type="protein sequence ID" value="UKK02062.1"/>
    <property type="molecule type" value="Genomic_DNA"/>
</dbReference>
<dbReference type="InterPro" id="IPR035994">
    <property type="entry name" value="Nucleoside_phosphorylase_sf"/>
</dbReference>
<evidence type="ECO:0000313" key="3">
    <source>
        <dbReference type="Proteomes" id="UP000244811"/>
    </source>
</evidence>
<dbReference type="GO" id="GO:0004850">
    <property type="term" value="F:uridine phosphorylase activity"/>
    <property type="evidence" value="ECO:0007669"/>
    <property type="project" value="UniProtKB-EC"/>
</dbReference>
<dbReference type="GO" id="GO:0006218">
    <property type="term" value="P:uridine catabolic process"/>
    <property type="evidence" value="ECO:0007669"/>
    <property type="project" value="TreeGrafter"/>
</dbReference>
<keyword evidence="2" id="KW-0328">Glycosyltransferase</keyword>